<reference evidence="2" key="1">
    <citation type="submission" date="2013-09" db="EMBL/GenBank/DDBJ databases">
        <title>Corchorus olitorius genome sequencing.</title>
        <authorList>
            <person name="Alam M."/>
            <person name="Haque M.S."/>
            <person name="Islam M.S."/>
            <person name="Emdad E.M."/>
            <person name="Islam M.M."/>
            <person name="Ahmed B."/>
            <person name="Halim A."/>
            <person name="Hossen Q.M.M."/>
            <person name="Hossain M.Z."/>
            <person name="Ahmed R."/>
            <person name="Khan M.M."/>
            <person name="Islam R."/>
            <person name="Rashid M.M."/>
            <person name="Khan S.A."/>
            <person name="Rahman M.S."/>
            <person name="Alam M."/>
            <person name="Yahiya A.S."/>
            <person name="Khan M.S."/>
            <person name="Azam M.S."/>
            <person name="Haque T."/>
            <person name="Lashkar M.Z.H."/>
            <person name="Akhand A.I."/>
            <person name="Morshed G."/>
            <person name="Roy S."/>
            <person name="Uddin K.S."/>
            <person name="Rabeya T."/>
            <person name="Hossain A.S."/>
            <person name="Chowdhury A."/>
            <person name="Snigdha A.R."/>
            <person name="Mortoza M.S."/>
            <person name="Matin S.A."/>
            <person name="Hoque S.M.E."/>
            <person name="Islam M.K."/>
            <person name="Roy D.K."/>
            <person name="Haider R."/>
            <person name="Moosa M.M."/>
            <person name="Elias S.M."/>
            <person name="Hasan A.M."/>
            <person name="Jahan S."/>
            <person name="Shafiuddin M."/>
            <person name="Mahmood N."/>
            <person name="Shommy N.S."/>
        </authorList>
    </citation>
    <scope>NUCLEOTIDE SEQUENCE [LARGE SCALE GENOMIC DNA]</scope>
    <source>
        <strain evidence="2">cv. O-4</strain>
    </source>
</reference>
<gene>
    <name evidence="1" type="ORF">COLO4_32952</name>
</gene>
<dbReference type="AlphaFoldDB" id="A0A1R3GXF5"/>
<protein>
    <submittedName>
        <fullName evidence="1">TPR repeat-containing thioredoxin TTL1-like protein</fullName>
    </submittedName>
</protein>
<sequence>MAVGRFENAVSVAEKAGQIDVLLNNVSVGCKSTGMRK</sequence>
<keyword evidence="2" id="KW-1185">Reference proteome</keyword>
<name>A0A1R3GXF5_9ROSI</name>
<dbReference type="EMBL" id="AWUE01021337">
    <property type="protein sequence ID" value="OMO62680.1"/>
    <property type="molecule type" value="Genomic_DNA"/>
</dbReference>
<evidence type="ECO:0000313" key="1">
    <source>
        <dbReference type="EMBL" id="OMO62680.1"/>
    </source>
</evidence>
<proteinExistence type="predicted"/>
<evidence type="ECO:0000313" key="2">
    <source>
        <dbReference type="Proteomes" id="UP000187203"/>
    </source>
</evidence>
<dbReference type="Proteomes" id="UP000187203">
    <property type="component" value="Unassembled WGS sequence"/>
</dbReference>
<comment type="caution">
    <text evidence="1">The sequence shown here is derived from an EMBL/GenBank/DDBJ whole genome shotgun (WGS) entry which is preliminary data.</text>
</comment>
<accession>A0A1R3GXF5</accession>
<organism evidence="1 2">
    <name type="scientific">Corchorus olitorius</name>
    <dbReference type="NCBI Taxonomy" id="93759"/>
    <lineage>
        <taxon>Eukaryota</taxon>
        <taxon>Viridiplantae</taxon>
        <taxon>Streptophyta</taxon>
        <taxon>Embryophyta</taxon>
        <taxon>Tracheophyta</taxon>
        <taxon>Spermatophyta</taxon>
        <taxon>Magnoliopsida</taxon>
        <taxon>eudicotyledons</taxon>
        <taxon>Gunneridae</taxon>
        <taxon>Pentapetalae</taxon>
        <taxon>rosids</taxon>
        <taxon>malvids</taxon>
        <taxon>Malvales</taxon>
        <taxon>Malvaceae</taxon>
        <taxon>Grewioideae</taxon>
        <taxon>Apeibeae</taxon>
        <taxon>Corchorus</taxon>
    </lineage>
</organism>